<feature type="domain" description="Response regulatory" evidence="8">
    <location>
        <begin position="37"/>
        <end position="151"/>
    </location>
</feature>
<dbReference type="SMART" id="SM00862">
    <property type="entry name" value="Trans_reg_C"/>
    <property type="match status" value="1"/>
</dbReference>
<dbReference type="PANTHER" id="PTHR48111:SF22">
    <property type="entry name" value="REGULATOR OF RPOS"/>
    <property type="match status" value="1"/>
</dbReference>
<feature type="modified residue" description="4-aspartylphosphate" evidence="6">
    <location>
        <position position="86"/>
    </location>
</feature>
<accession>A0A2W7R6X6</accession>
<dbReference type="PANTHER" id="PTHR48111">
    <property type="entry name" value="REGULATOR OF RPOS"/>
    <property type="match status" value="1"/>
</dbReference>
<dbReference type="SUPFAM" id="SSF52172">
    <property type="entry name" value="CheY-like"/>
    <property type="match status" value="1"/>
</dbReference>
<dbReference type="PROSITE" id="PS51755">
    <property type="entry name" value="OMPR_PHOB"/>
    <property type="match status" value="1"/>
</dbReference>
<evidence type="ECO:0000256" key="2">
    <source>
        <dbReference type="ARBA" id="ARBA00023012"/>
    </source>
</evidence>
<dbReference type="InterPro" id="IPR011006">
    <property type="entry name" value="CheY-like_superfamily"/>
</dbReference>
<evidence type="ECO:0000256" key="4">
    <source>
        <dbReference type="ARBA" id="ARBA00023125"/>
    </source>
</evidence>
<organism evidence="10 11">
    <name type="scientific">Algoriphagus ratkowskyi</name>
    <dbReference type="NCBI Taxonomy" id="57028"/>
    <lineage>
        <taxon>Bacteria</taxon>
        <taxon>Pseudomonadati</taxon>
        <taxon>Bacteroidota</taxon>
        <taxon>Cytophagia</taxon>
        <taxon>Cytophagales</taxon>
        <taxon>Cyclobacteriaceae</taxon>
        <taxon>Algoriphagus</taxon>
    </lineage>
</organism>
<keyword evidence="2" id="KW-0902">Two-component regulatory system</keyword>
<dbReference type="PROSITE" id="PS50110">
    <property type="entry name" value="RESPONSE_REGULATORY"/>
    <property type="match status" value="1"/>
</dbReference>
<dbReference type="InterPro" id="IPR001789">
    <property type="entry name" value="Sig_transdc_resp-reg_receiver"/>
</dbReference>
<reference evidence="10 11" key="1">
    <citation type="submission" date="2018-06" db="EMBL/GenBank/DDBJ databases">
        <title>Genomic Encyclopedia of Archaeal and Bacterial Type Strains, Phase II (KMG-II): from individual species to whole genera.</title>
        <authorList>
            <person name="Goeker M."/>
        </authorList>
    </citation>
    <scope>NUCLEOTIDE SEQUENCE [LARGE SCALE GENOMIC DNA]</scope>
    <source>
        <strain evidence="10 11">DSM 22686</strain>
    </source>
</reference>
<dbReference type="AlphaFoldDB" id="A0A2W7R6X6"/>
<proteinExistence type="predicted"/>
<dbReference type="FunFam" id="3.40.50.2300:FF:000001">
    <property type="entry name" value="DNA-binding response regulator PhoB"/>
    <property type="match status" value="1"/>
</dbReference>
<evidence type="ECO:0000259" key="8">
    <source>
        <dbReference type="PROSITE" id="PS50110"/>
    </source>
</evidence>
<keyword evidence="1 6" id="KW-0597">Phosphoprotein</keyword>
<dbReference type="CDD" id="cd00383">
    <property type="entry name" value="trans_reg_C"/>
    <property type="match status" value="1"/>
</dbReference>
<dbReference type="InterPro" id="IPR039420">
    <property type="entry name" value="WalR-like"/>
</dbReference>
<dbReference type="GO" id="GO:0000976">
    <property type="term" value="F:transcription cis-regulatory region binding"/>
    <property type="evidence" value="ECO:0007669"/>
    <property type="project" value="TreeGrafter"/>
</dbReference>
<evidence type="ECO:0000256" key="7">
    <source>
        <dbReference type="PROSITE-ProRule" id="PRU01091"/>
    </source>
</evidence>
<keyword evidence="5" id="KW-0804">Transcription</keyword>
<dbReference type="Gene3D" id="3.40.50.2300">
    <property type="match status" value="1"/>
</dbReference>
<evidence type="ECO:0000313" key="10">
    <source>
        <dbReference type="EMBL" id="PZX55891.1"/>
    </source>
</evidence>
<dbReference type="GO" id="GO:0006355">
    <property type="term" value="P:regulation of DNA-templated transcription"/>
    <property type="evidence" value="ECO:0007669"/>
    <property type="project" value="InterPro"/>
</dbReference>
<keyword evidence="3" id="KW-0805">Transcription regulation</keyword>
<feature type="domain" description="OmpR/PhoB-type" evidence="9">
    <location>
        <begin position="158"/>
        <end position="256"/>
    </location>
</feature>
<feature type="DNA-binding region" description="OmpR/PhoB-type" evidence="7">
    <location>
        <begin position="158"/>
        <end position="256"/>
    </location>
</feature>
<evidence type="ECO:0000259" key="9">
    <source>
        <dbReference type="PROSITE" id="PS51755"/>
    </source>
</evidence>
<evidence type="ECO:0000256" key="6">
    <source>
        <dbReference type="PROSITE-ProRule" id="PRU00169"/>
    </source>
</evidence>
<dbReference type="InterPro" id="IPR001867">
    <property type="entry name" value="OmpR/PhoB-type_DNA-bd"/>
</dbReference>
<dbReference type="FunFam" id="1.10.10.10:FF:000005">
    <property type="entry name" value="Two-component system response regulator"/>
    <property type="match status" value="1"/>
</dbReference>
<dbReference type="Proteomes" id="UP000249115">
    <property type="component" value="Unassembled WGS sequence"/>
</dbReference>
<protein>
    <submittedName>
        <fullName evidence="10">DNA-binding response OmpR family regulator</fullName>
    </submittedName>
</protein>
<gene>
    <name evidence="10" type="ORF">LV84_02253</name>
</gene>
<dbReference type="Pfam" id="PF00072">
    <property type="entry name" value="Response_reg"/>
    <property type="match status" value="1"/>
</dbReference>
<dbReference type="GO" id="GO:0000156">
    <property type="term" value="F:phosphorelay response regulator activity"/>
    <property type="evidence" value="ECO:0007669"/>
    <property type="project" value="TreeGrafter"/>
</dbReference>
<dbReference type="SMART" id="SM00448">
    <property type="entry name" value="REC"/>
    <property type="match status" value="1"/>
</dbReference>
<evidence type="ECO:0000313" key="11">
    <source>
        <dbReference type="Proteomes" id="UP000249115"/>
    </source>
</evidence>
<dbReference type="GO" id="GO:0005829">
    <property type="term" value="C:cytosol"/>
    <property type="evidence" value="ECO:0007669"/>
    <property type="project" value="TreeGrafter"/>
</dbReference>
<evidence type="ECO:0000256" key="5">
    <source>
        <dbReference type="ARBA" id="ARBA00023163"/>
    </source>
</evidence>
<keyword evidence="4 7" id="KW-0238">DNA-binding</keyword>
<evidence type="ECO:0000256" key="1">
    <source>
        <dbReference type="ARBA" id="ARBA00022553"/>
    </source>
</evidence>
<evidence type="ECO:0000256" key="3">
    <source>
        <dbReference type="ARBA" id="ARBA00023015"/>
    </source>
</evidence>
<dbReference type="EMBL" id="QKZU01000008">
    <property type="protein sequence ID" value="PZX55891.1"/>
    <property type="molecule type" value="Genomic_DNA"/>
</dbReference>
<dbReference type="Pfam" id="PF00486">
    <property type="entry name" value="Trans_reg_C"/>
    <property type="match status" value="1"/>
</dbReference>
<dbReference type="GO" id="GO:0032993">
    <property type="term" value="C:protein-DNA complex"/>
    <property type="evidence" value="ECO:0007669"/>
    <property type="project" value="TreeGrafter"/>
</dbReference>
<name>A0A2W7R6X6_9BACT</name>
<comment type="caution">
    <text evidence="10">The sequence shown here is derived from an EMBL/GenBank/DDBJ whole genome shotgun (WGS) entry which is preliminary data.</text>
</comment>
<sequence length="257" mass="29568">MTKVDEITINDQFHGRLINALCVTSVAFVVKRDSIMRILVVEDEPGISGFLKQGLEEESYMVDIAENGEKGLHLALSGDYDLLLLDWVLPLKSGVEVCREFRKQFPITPVIFLTAKDTVDETITGLQAGANDYIKKPFHFEELLERIRVQLRTKVNSEEKYTLGPITLFTDKHLVLKGDEQVHLTQKEFALLEYLMKNKNQVCRRTQIIEDVWDIHFDYNTGVIDVFMNALRKKLQFTTNEDYIHTVRGVGYIAKDL</sequence>
<dbReference type="InterPro" id="IPR036388">
    <property type="entry name" value="WH-like_DNA-bd_sf"/>
</dbReference>
<dbReference type="Gene3D" id="1.10.10.10">
    <property type="entry name" value="Winged helix-like DNA-binding domain superfamily/Winged helix DNA-binding domain"/>
    <property type="match status" value="1"/>
</dbReference>